<accession>A0A182NYE4</accession>
<dbReference type="EnsemblMetazoa" id="ADIR014844-RA">
    <property type="protein sequence ID" value="ADIR014844-PA"/>
    <property type="gene ID" value="ADIR014844"/>
</dbReference>
<organism evidence="1 2">
    <name type="scientific">Anopheles dirus</name>
    <dbReference type="NCBI Taxonomy" id="7168"/>
    <lineage>
        <taxon>Eukaryota</taxon>
        <taxon>Metazoa</taxon>
        <taxon>Ecdysozoa</taxon>
        <taxon>Arthropoda</taxon>
        <taxon>Hexapoda</taxon>
        <taxon>Insecta</taxon>
        <taxon>Pterygota</taxon>
        <taxon>Neoptera</taxon>
        <taxon>Endopterygota</taxon>
        <taxon>Diptera</taxon>
        <taxon>Nematocera</taxon>
        <taxon>Culicoidea</taxon>
        <taxon>Culicidae</taxon>
        <taxon>Anophelinae</taxon>
        <taxon>Anopheles</taxon>
    </lineage>
</organism>
<evidence type="ECO:0000313" key="2">
    <source>
        <dbReference type="Proteomes" id="UP000075884"/>
    </source>
</evidence>
<reference evidence="1" key="2">
    <citation type="submission" date="2020-05" db="UniProtKB">
        <authorList>
            <consortium name="EnsemblMetazoa"/>
        </authorList>
    </citation>
    <scope>IDENTIFICATION</scope>
    <source>
        <strain evidence="1">WRAIR2</strain>
    </source>
</reference>
<proteinExistence type="predicted"/>
<sequence length="126" mass="14537">MSRCLPGTLLLDPIYRRVVNGDTHTQGRHSDAFCLFSKGWWDRFVWYFFCVKDFILRLYSEKEGRSPAACTPSNRVQSVPVLHSIPAVARNAPATLYCLSLSLSLCPIRSMFYPDDPSLMYDFRFM</sequence>
<evidence type="ECO:0000313" key="1">
    <source>
        <dbReference type="EnsemblMetazoa" id="ADIR014844-PA"/>
    </source>
</evidence>
<reference evidence="2" key="1">
    <citation type="submission" date="2013-03" db="EMBL/GenBank/DDBJ databases">
        <title>The Genome Sequence of Anopheles dirus WRAIR2.</title>
        <authorList>
            <consortium name="The Broad Institute Genomics Platform"/>
            <person name="Neafsey D.E."/>
            <person name="Walton C."/>
            <person name="Walker B."/>
            <person name="Young S.K."/>
            <person name="Zeng Q."/>
            <person name="Gargeya S."/>
            <person name="Fitzgerald M."/>
            <person name="Haas B."/>
            <person name="Abouelleil A."/>
            <person name="Allen A.W."/>
            <person name="Alvarado L."/>
            <person name="Arachchi H.M."/>
            <person name="Berlin A.M."/>
            <person name="Chapman S.B."/>
            <person name="Gainer-Dewar J."/>
            <person name="Goldberg J."/>
            <person name="Griggs A."/>
            <person name="Gujja S."/>
            <person name="Hansen M."/>
            <person name="Howarth C."/>
            <person name="Imamovic A."/>
            <person name="Ireland A."/>
            <person name="Larimer J."/>
            <person name="McCowan C."/>
            <person name="Murphy C."/>
            <person name="Pearson M."/>
            <person name="Poon T.W."/>
            <person name="Priest M."/>
            <person name="Roberts A."/>
            <person name="Saif S."/>
            <person name="Shea T."/>
            <person name="Sisk P."/>
            <person name="Sykes S."/>
            <person name="Wortman J."/>
            <person name="Nusbaum C."/>
            <person name="Birren B."/>
        </authorList>
    </citation>
    <scope>NUCLEOTIDE SEQUENCE [LARGE SCALE GENOMIC DNA]</scope>
    <source>
        <strain evidence="2">WRAIR2</strain>
    </source>
</reference>
<dbReference type="VEuPathDB" id="VectorBase:ADIR014844"/>
<name>A0A182NYE4_9DIPT</name>
<protein>
    <submittedName>
        <fullName evidence="1">Uncharacterized protein</fullName>
    </submittedName>
</protein>
<dbReference type="Proteomes" id="UP000075884">
    <property type="component" value="Unassembled WGS sequence"/>
</dbReference>
<dbReference type="AlphaFoldDB" id="A0A182NYE4"/>
<keyword evidence="2" id="KW-1185">Reference proteome</keyword>